<feature type="transmembrane region" description="Helical" evidence="6">
    <location>
        <begin position="220"/>
        <end position="242"/>
    </location>
</feature>
<dbReference type="Gene3D" id="1.20.1250.20">
    <property type="entry name" value="MFS general substrate transporter like domains"/>
    <property type="match status" value="1"/>
</dbReference>
<feature type="transmembrane region" description="Helical" evidence="6">
    <location>
        <begin position="534"/>
        <end position="553"/>
    </location>
</feature>
<dbReference type="InterPro" id="IPR020846">
    <property type="entry name" value="MFS_dom"/>
</dbReference>
<protein>
    <recommendedName>
        <fullName evidence="7">Major facilitator superfamily (MFS) profile domain-containing protein</fullName>
    </recommendedName>
</protein>
<dbReference type="PANTHER" id="PTHR23502">
    <property type="entry name" value="MAJOR FACILITATOR SUPERFAMILY"/>
    <property type="match status" value="1"/>
</dbReference>
<evidence type="ECO:0000259" key="7">
    <source>
        <dbReference type="PROSITE" id="PS50850"/>
    </source>
</evidence>
<dbReference type="GO" id="GO:1990961">
    <property type="term" value="P:xenobiotic detoxification by transmembrane export across the plasma membrane"/>
    <property type="evidence" value="ECO:0007669"/>
    <property type="project" value="TreeGrafter"/>
</dbReference>
<dbReference type="InterPro" id="IPR036259">
    <property type="entry name" value="MFS_trans_sf"/>
</dbReference>
<evidence type="ECO:0000313" key="8">
    <source>
        <dbReference type="EMBL" id="OOF97525.1"/>
    </source>
</evidence>
<feature type="transmembrane region" description="Helical" evidence="6">
    <location>
        <begin position="125"/>
        <end position="149"/>
    </location>
</feature>
<dbReference type="PROSITE" id="PS50850">
    <property type="entry name" value="MFS"/>
    <property type="match status" value="1"/>
</dbReference>
<gene>
    <name evidence="8" type="ORF">ASPCADRAFT_404692</name>
</gene>
<feature type="transmembrane region" description="Helical" evidence="6">
    <location>
        <begin position="161"/>
        <end position="181"/>
    </location>
</feature>
<dbReference type="OrthoDB" id="3357846at2759"/>
<accession>A0A1R3RSQ3</accession>
<organism evidence="8 9">
    <name type="scientific">Aspergillus carbonarius (strain ITEM 5010)</name>
    <dbReference type="NCBI Taxonomy" id="602072"/>
    <lineage>
        <taxon>Eukaryota</taxon>
        <taxon>Fungi</taxon>
        <taxon>Dikarya</taxon>
        <taxon>Ascomycota</taxon>
        <taxon>Pezizomycotina</taxon>
        <taxon>Eurotiomycetes</taxon>
        <taxon>Eurotiomycetidae</taxon>
        <taxon>Eurotiales</taxon>
        <taxon>Aspergillaceae</taxon>
        <taxon>Aspergillus</taxon>
        <taxon>Aspergillus subgen. Circumdati</taxon>
    </lineage>
</organism>
<feature type="transmembrane region" description="Helical" evidence="6">
    <location>
        <begin position="400"/>
        <end position="420"/>
    </location>
</feature>
<sequence length="572" mass="63594">MAALVQDSILGQLIRFVSRGRCFQYPEEKDPSLWQQYVNRDKSGRMAYTGRIDAEEVPETVSDDRADSGSMTRVPSSTWSDNGRRVQGMTGVTIDPEKGRDTAVVDWWGDNDPENPQNWPLWKKVVVTFEICLLTFSVYIGSAIFSAGIMSVMEQFQISQVAATLGLTLFVAGYGLGPLLWSPMSEVPQIGRNPVYIATLIVFVALQVPVALASNLGMLLAFRFLTGFFGSPALATGGASIADMFRPAKRAYGIGIWGISAVCGPVVGPLVGGFAAQAKGWTWTIWELTWLSGFTLVVLIIFLPETSSTNILYRRARRLRRLTQRSNLRSEPEIASEGLTARELAMMTLVRPFTLNFLEPMVFLLNLYIALIYGLLYVWFESFAIVFEGIYHFNLGQQGLAYIGILTGAIITIPPYYWWMRKYLEPKFDPRTGELPPEARLPPAIVGGFFIPICLFWFGWSARASVHWIMPIIGSGFFTVGAFLLFNPVLNYLSDAYPVYAASVLAGNDLFRSAFGAGFPLFATAMYKNLGVGWASSTLAFLAIAFIPIPMVLMKYGETLRKKHSRFARKDI</sequence>
<keyword evidence="3 6" id="KW-1133">Transmembrane helix</keyword>
<evidence type="ECO:0000256" key="5">
    <source>
        <dbReference type="SAM" id="MobiDB-lite"/>
    </source>
</evidence>
<evidence type="ECO:0000256" key="2">
    <source>
        <dbReference type="ARBA" id="ARBA00022692"/>
    </source>
</evidence>
<dbReference type="InterPro" id="IPR011701">
    <property type="entry name" value="MFS"/>
</dbReference>
<feature type="transmembrane region" description="Helical" evidence="6">
    <location>
        <begin position="193"/>
        <end position="214"/>
    </location>
</feature>
<feature type="region of interest" description="Disordered" evidence="5">
    <location>
        <begin position="57"/>
        <end position="91"/>
    </location>
</feature>
<feature type="transmembrane region" description="Helical" evidence="6">
    <location>
        <begin position="466"/>
        <end position="487"/>
    </location>
</feature>
<dbReference type="VEuPathDB" id="FungiDB:ASPCADRAFT_404692"/>
<dbReference type="CDD" id="cd17323">
    <property type="entry name" value="MFS_Tpo1_MDR_like"/>
    <property type="match status" value="1"/>
</dbReference>
<dbReference type="OMA" id="WFESFAI"/>
<dbReference type="FunFam" id="1.20.1250.20:FF:000011">
    <property type="entry name" value="MFS multidrug transporter, putative"/>
    <property type="match status" value="1"/>
</dbReference>
<dbReference type="Proteomes" id="UP000188318">
    <property type="component" value="Unassembled WGS sequence"/>
</dbReference>
<feature type="transmembrane region" description="Helical" evidence="6">
    <location>
        <begin position="254"/>
        <end position="276"/>
    </location>
</feature>
<dbReference type="Pfam" id="PF07690">
    <property type="entry name" value="MFS_1"/>
    <property type="match status" value="1"/>
</dbReference>
<evidence type="ECO:0000256" key="1">
    <source>
        <dbReference type="ARBA" id="ARBA00004141"/>
    </source>
</evidence>
<name>A0A1R3RSQ3_ASPC5</name>
<feature type="transmembrane region" description="Helical" evidence="6">
    <location>
        <begin position="499"/>
        <end position="522"/>
    </location>
</feature>
<dbReference type="AlphaFoldDB" id="A0A1R3RSQ3"/>
<reference evidence="9" key="1">
    <citation type="journal article" date="2017" name="Genome Biol.">
        <title>Comparative genomics reveals high biological diversity and specific adaptations in the industrially and medically important fungal genus Aspergillus.</title>
        <authorList>
            <person name="de Vries R.P."/>
            <person name="Riley R."/>
            <person name="Wiebenga A."/>
            <person name="Aguilar-Osorio G."/>
            <person name="Amillis S."/>
            <person name="Uchima C.A."/>
            <person name="Anderluh G."/>
            <person name="Asadollahi M."/>
            <person name="Askin M."/>
            <person name="Barry K."/>
            <person name="Battaglia E."/>
            <person name="Bayram O."/>
            <person name="Benocci T."/>
            <person name="Braus-Stromeyer S.A."/>
            <person name="Caldana C."/>
            <person name="Canovas D."/>
            <person name="Cerqueira G.C."/>
            <person name="Chen F."/>
            <person name="Chen W."/>
            <person name="Choi C."/>
            <person name="Clum A."/>
            <person name="Dos Santos R.A."/>
            <person name="Damasio A.R."/>
            <person name="Diallinas G."/>
            <person name="Emri T."/>
            <person name="Fekete E."/>
            <person name="Flipphi M."/>
            <person name="Freyberg S."/>
            <person name="Gallo A."/>
            <person name="Gournas C."/>
            <person name="Habgood R."/>
            <person name="Hainaut M."/>
            <person name="Harispe M.L."/>
            <person name="Henrissat B."/>
            <person name="Hilden K.S."/>
            <person name="Hope R."/>
            <person name="Hossain A."/>
            <person name="Karabika E."/>
            <person name="Karaffa L."/>
            <person name="Karanyi Z."/>
            <person name="Krasevec N."/>
            <person name="Kuo A."/>
            <person name="Kusch H."/>
            <person name="LaButti K."/>
            <person name="Lagendijk E.L."/>
            <person name="Lapidus A."/>
            <person name="Levasseur A."/>
            <person name="Lindquist E."/>
            <person name="Lipzen A."/>
            <person name="Logrieco A.F."/>
            <person name="MacCabe A."/>
            <person name="Maekelae M.R."/>
            <person name="Malavazi I."/>
            <person name="Melin P."/>
            <person name="Meyer V."/>
            <person name="Mielnichuk N."/>
            <person name="Miskei M."/>
            <person name="Molnar A.P."/>
            <person name="Mule G."/>
            <person name="Ngan C.Y."/>
            <person name="Orejas M."/>
            <person name="Orosz E."/>
            <person name="Ouedraogo J.P."/>
            <person name="Overkamp K.M."/>
            <person name="Park H.-S."/>
            <person name="Perrone G."/>
            <person name="Piumi F."/>
            <person name="Punt P.J."/>
            <person name="Ram A.F."/>
            <person name="Ramon A."/>
            <person name="Rauscher S."/>
            <person name="Record E."/>
            <person name="Riano-Pachon D.M."/>
            <person name="Robert V."/>
            <person name="Roehrig J."/>
            <person name="Ruller R."/>
            <person name="Salamov A."/>
            <person name="Salih N.S."/>
            <person name="Samson R.A."/>
            <person name="Sandor E."/>
            <person name="Sanguinetti M."/>
            <person name="Schuetze T."/>
            <person name="Sepcic K."/>
            <person name="Shelest E."/>
            <person name="Sherlock G."/>
            <person name="Sophianopoulou V."/>
            <person name="Squina F.M."/>
            <person name="Sun H."/>
            <person name="Susca A."/>
            <person name="Todd R.B."/>
            <person name="Tsang A."/>
            <person name="Unkles S.E."/>
            <person name="van de Wiele N."/>
            <person name="van Rossen-Uffink D."/>
            <person name="Oliveira J.V."/>
            <person name="Vesth T.C."/>
            <person name="Visser J."/>
            <person name="Yu J.-H."/>
            <person name="Zhou M."/>
            <person name="Andersen M.R."/>
            <person name="Archer D.B."/>
            <person name="Baker S.E."/>
            <person name="Benoit I."/>
            <person name="Brakhage A.A."/>
            <person name="Braus G.H."/>
            <person name="Fischer R."/>
            <person name="Frisvad J.C."/>
            <person name="Goldman G.H."/>
            <person name="Houbraken J."/>
            <person name="Oakley B."/>
            <person name="Pocsi I."/>
            <person name="Scazzocchio C."/>
            <person name="Seiboth B."/>
            <person name="vanKuyk P.A."/>
            <person name="Wortman J."/>
            <person name="Dyer P.S."/>
            <person name="Grigoriev I.V."/>
        </authorList>
    </citation>
    <scope>NUCLEOTIDE SEQUENCE [LARGE SCALE GENOMIC DNA]</scope>
    <source>
        <strain evidence="9">ITEM 5010</strain>
    </source>
</reference>
<dbReference type="GO" id="GO:0015244">
    <property type="term" value="F:fluconazole transmembrane transporter activity"/>
    <property type="evidence" value="ECO:0007669"/>
    <property type="project" value="TreeGrafter"/>
</dbReference>
<dbReference type="SUPFAM" id="SSF103473">
    <property type="entry name" value="MFS general substrate transporter"/>
    <property type="match status" value="1"/>
</dbReference>
<proteinExistence type="predicted"/>
<feature type="transmembrane region" description="Helical" evidence="6">
    <location>
        <begin position="361"/>
        <end position="380"/>
    </location>
</feature>
<keyword evidence="9" id="KW-1185">Reference proteome</keyword>
<dbReference type="PANTHER" id="PTHR23502:SF23">
    <property type="entry name" value="FLUCONAZOLE RESISTANCE PROTEIN 1"/>
    <property type="match status" value="1"/>
</dbReference>
<evidence type="ECO:0000256" key="4">
    <source>
        <dbReference type="ARBA" id="ARBA00023136"/>
    </source>
</evidence>
<keyword evidence="4 6" id="KW-0472">Membrane</keyword>
<evidence type="ECO:0000256" key="3">
    <source>
        <dbReference type="ARBA" id="ARBA00022989"/>
    </source>
</evidence>
<feature type="compositionally biased region" description="Polar residues" evidence="5">
    <location>
        <begin position="69"/>
        <end position="81"/>
    </location>
</feature>
<dbReference type="STRING" id="602072.A0A1R3RSQ3"/>
<dbReference type="GO" id="GO:0005886">
    <property type="term" value="C:plasma membrane"/>
    <property type="evidence" value="ECO:0007669"/>
    <property type="project" value="TreeGrafter"/>
</dbReference>
<feature type="transmembrane region" description="Helical" evidence="6">
    <location>
        <begin position="441"/>
        <end position="460"/>
    </location>
</feature>
<comment type="subcellular location">
    <subcellularLocation>
        <location evidence="1">Membrane</location>
        <topology evidence="1">Multi-pass membrane protein</topology>
    </subcellularLocation>
</comment>
<dbReference type="EMBL" id="KV907497">
    <property type="protein sequence ID" value="OOF97525.1"/>
    <property type="molecule type" value="Genomic_DNA"/>
</dbReference>
<keyword evidence="2 6" id="KW-0812">Transmembrane</keyword>
<evidence type="ECO:0000256" key="6">
    <source>
        <dbReference type="SAM" id="Phobius"/>
    </source>
</evidence>
<evidence type="ECO:0000313" key="9">
    <source>
        <dbReference type="Proteomes" id="UP000188318"/>
    </source>
</evidence>
<feature type="domain" description="Major facilitator superfamily (MFS) profile" evidence="7">
    <location>
        <begin position="127"/>
        <end position="563"/>
    </location>
</feature>
<feature type="transmembrane region" description="Helical" evidence="6">
    <location>
        <begin position="288"/>
        <end position="313"/>
    </location>
</feature>